<feature type="non-terminal residue" evidence="2">
    <location>
        <position position="1"/>
    </location>
</feature>
<dbReference type="VEuPathDB" id="FungiDB:FUN_014791"/>
<reference evidence="2 3" key="2">
    <citation type="submission" date="2017-10" db="EMBL/GenBank/DDBJ databases">
        <title>Extensive intraspecific genome diversity in a model arbuscular mycorrhizal fungus.</title>
        <authorList>
            <person name="Chen E.C.H."/>
            <person name="Morin E."/>
            <person name="Baudet D."/>
            <person name="Noel J."/>
            <person name="Ndikumana S."/>
            <person name="Charron P."/>
            <person name="St-Onge C."/>
            <person name="Giorgi J."/>
            <person name="Grigoriev I.V."/>
            <person name="Roux C."/>
            <person name="Martin F.M."/>
            <person name="Corradi N."/>
        </authorList>
    </citation>
    <scope>NUCLEOTIDE SEQUENCE [LARGE SCALE GENOMIC DNA]</scope>
    <source>
        <strain evidence="2 3">C2</strain>
    </source>
</reference>
<accession>A0A2N1KUY0</accession>
<name>A0A2N1KUY0_9GLOM</name>
<dbReference type="EMBL" id="LLXL01010156">
    <property type="protein sequence ID" value="PKK40953.1"/>
    <property type="molecule type" value="Genomic_DNA"/>
</dbReference>
<gene>
    <name evidence="2" type="ORF">RhiirC2_805158</name>
</gene>
<evidence type="ECO:0000313" key="3">
    <source>
        <dbReference type="Proteomes" id="UP000233469"/>
    </source>
</evidence>
<reference evidence="2 3" key="1">
    <citation type="submission" date="2016-04" db="EMBL/GenBank/DDBJ databases">
        <title>Genome analyses suggest a sexual origin of heterokaryosis in a supposedly ancient asexual fungus.</title>
        <authorList>
            <person name="Ropars J."/>
            <person name="Sedzielewska K."/>
            <person name="Noel J."/>
            <person name="Charron P."/>
            <person name="Farinelli L."/>
            <person name="Marton T."/>
            <person name="Kruger M."/>
            <person name="Pelin A."/>
            <person name="Brachmann A."/>
            <person name="Corradi N."/>
        </authorList>
    </citation>
    <scope>NUCLEOTIDE SEQUENCE [LARGE SCALE GENOMIC DNA]</scope>
    <source>
        <strain evidence="2 3">C2</strain>
    </source>
</reference>
<organism evidence="2 3">
    <name type="scientific">Rhizophagus irregularis</name>
    <dbReference type="NCBI Taxonomy" id="588596"/>
    <lineage>
        <taxon>Eukaryota</taxon>
        <taxon>Fungi</taxon>
        <taxon>Fungi incertae sedis</taxon>
        <taxon>Mucoromycota</taxon>
        <taxon>Glomeromycotina</taxon>
        <taxon>Glomeromycetes</taxon>
        <taxon>Glomerales</taxon>
        <taxon>Glomeraceae</taxon>
        <taxon>Rhizophagus</taxon>
    </lineage>
</organism>
<comment type="caution">
    <text evidence="2">The sequence shown here is derived from an EMBL/GenBank/DDBJ whole genome shotgun (WGS) entry which is preliminary data.</text>
</comment>
<feature type="region of interest" description="Disordered" evidence="1">
    <location>
        <begin position="24"/>
        <end position="45"/>
    </location>
</feature>
<feature type="region of interest" description="Disordered" evidence="1">
    <location>
        <begin position="83"/>
        <end position="138"/>
    </location>
</feature>
<protein>
    <submittedName>
        <fullName evidence="2">Uncharacterized protein</fullName>
    </submittedName>
</protein>
<proteinExistence type="predicted"/>
<sequence>TAVENTRRDVENVRRDAENAELKARVAKLEEDSRHPRKDSSPKKLADSVIVNEVVSVNSKSSEEKMMDSFLDEVNKKIVSDGIRQRKRDEKLAKVESISPEKGKQVSVNKRALRKENQKKQREKFIQKVSEGAVTEMS</sequence>
<dbReference type="Proteomes" id="UP000233469">
    <property type="component" value="Unassembled WGS sequence"/>
</dbReference>
<evidence type="ECO:0000256" key="1">
    <source>
        <dbReference type="SAM" id="MobiDB-lite"/>
    </source>
</evidence>
<dbReference type="AlphaFoldDB" id="A0A2N1KUY0"/>
<feature type="compositionally biased region" description="Basic and acidic residues" evidence="1">
    <location>
        <begin position="114"/>
        <end position="126"/>
    </location>
</feature>
<dbReference type="VEuPathDB" id="FungiDB:RhiirA1_500347"/>
<feature type="compositionally biased region" description="Basic and acidic residues" evidence="1">
    <location>
        <begin position="83"/>
        <end position="104"/>
    </location>
</feature>
<evidence type="ECO:0000313" key="2">
    <source>
        <dbReference type="EMBL" id="PKK40953.1"/>
    </source>
</evidence>